<dbReference type="AlphaFoldDB" id="A0AAV8XDD1"/>
<keyword evidence="11" id="KW-0406">Ion transport</keyword>
<dbReference type="InterPro" id="IPR036465">
    <property type="entry name" value="vWFA_dom_sf"/>
</dbReference>
<evidence type="ECO:0000256" key="10">
    <source>
        <dbReference type="ARBA" id="ARBA00022989"/>
    </source>
</evidence>
<keyword evidence="18" id="KW-1185">Reference proteome</keyword>
<name>A0AAV8XDD1_9CUCU</name>
<dbReference type="PROSITE" id="PS50234">
    <property type="entry name" value="VWFA"/>
    <property type="match status" value="1"/>
</dbReference>
<evidence type="ECO:0000259" key="16">
    <source>
        <dbReference type="PROSITE" id="PS50234"/>
    </source>
</evidence>
<evidence type="ECO:0000256" key="2">
    <source>
        <dbReference type="ARBA" id="ARBA00022448"/>
    </source>
</evidence>
<evidence type="ECO:0000313" key="17">
    <source>
        <dbReference type="EMBL" id="KAJ8937035.1"/>
    </source>
</evidence>
<comment type="subcellular location">
    <subcellularLocation>
        <location evidence="1">Membrane</location>
        <topology evidence="1">Single-pass type I membrane protein</topology>
    </subcellularLocation>
</comment>
<dbReference type="SMART" id="SM00327">
    <property type="entry name" value="VWA"/>
    <property type="match status" value="1"/>
</dbReference>
<evidence type="ECO:0000256" key="14">
    <source>
        <dbReference type="ARBA" id="ARBA00023180"/>
    </source>
</evidence>
<dbReference type="InterPro" id="IPR013680">
    <property type="entry name" value="VDCC_a2/dsu"/>
</dbReference>
<evidence type="ECO:0000256" key="9">
    <source>
        <dbReference type="ARBA" id="ARBA00022882"/>
    </source>
</evidence>
<dbReference type="Proteomes" id="UP001162162">
    <property type="component" value="Unassembled WGS sequence"/>
</dbReference>
<evidence type="ECO:0000256" key="11">
    <source>
        <dbReference type="ARBA" id="ARBA00023065"/>
    </source>
</evidence>
<keyword evidence="4" id="KW-0107">Calcium channel</keyword>
<dbReference type="GO" id="GO:0005245">
    <property type="term" value="F:voltage-gated calcium channel activity"/>
    <property type="evidence" value="ECO:0007669"/>
    <property type="project" value="TreeGrafter"/>
</dbReference>
<evidence type="ECO:0000256" key="5">
    <source>
        <dbReference type="ARBA" id="ARBA00022692"/>
    </source>
</evidence>
<sequence>MNSVDFLLTNKHITYEIRTEIKRLGRPIPDLIISKTDDIAEYAEFLSYHRSNESLSADSSYDYFNADNLTNTERNPEVEKKLSDNILEDECLWMCQQAELGPLPNNIFSDKMSRAQLFIRRKNEQGDDCNCDSDQLSPIRDYLSLPLEYDYRFDDNVNLNLSITKVAMNVYERESAVLEGVRWSEPLDLVFKNNFIRDPTLTWQYFASPRGFMRHYPAVQWSKERYDRTYDFRTRTWYTEAITSPKDIVILLDKSGSMEGTRRAMSMQIVNQILDTLNDNDFFNIYTFANTTEPVVSCFSDTLVQANEENLRLFRENLPVYIEKFAANLTLGFEKAFEILENFTTTKTSANCNQAIMIITEGIDYSYNKDFFKTHNEAKKFPVRIFTYQIGADEGDAKELEWIACFNKGWWANITDMGDIREKMLNYLNVMSRPINLNRDNKSDRKYIWSYLHVDLADRRLSNWLWKKYEGIRQRQVFLDHVKRKTFRLGQFFTSSSHMLLQDTHEYEEYEKEINYKYMTTVSLPVYGRREDEIDLIGVAGIDVPLTLFKALIDYQRLGVNGYAFIVTNNGYVLMHPDHRTQFKKILKPTFNRVDIVEVEILDDDNDPRLFGEAIVKLREKLVSQNESGEVSLNVKYSLHDMKRLMLGKRHYFYAPVGPFTLGIVLPDRYGFVKINRSDLPPQKHGYEALLDSNWKAHPDWIYCNSCKNEQQEDKVKKAFAGQENSNLLNSFIYDLDATRWFNSAIDNEEKFIRDYIVHKVFLATYSGLFRWKTLKDITESEHKSFEERNNEAVDEDWYRRAVELNFKNESFYIYSVPFETSGYENNTVITSTKAIFVEKDGMKTPVAVVGLQFNHRAMYRLYNVTTKQCVDQEGKACNYTCESDYLNCFILDNNAYVVLSDDVEFIGRYMGDIRPDIMARLTDESVYTRKRMFDYQAICQKTPPESAGRIRMRIRHHRPSVDNMELDDEPGTYTVELENEVYQSTKDEFLAFEKLAINKTFPTPCDHDMWLYNFNESKNFPYAPFSKVKSKPYVVDRIPNTNLLFLAINGDKPCTKSDAGHKAPEPREILYRTSPHRNVSLPCYIAINNNYTRRMYMGCFNRDEKEYDKVGMIFEMKNCNFSPFLKKNKNHL</sequence>
<protein>
    <recommendedName>
        <fullName evidence="16">VWFA domain-containing protein</fullName>
    </recommendedName>
</protein>
<dbReference type="FunFam" id="3.40.50.410:FF:000007">
    <property type="entry name" value="Calcium voltage-gated channel auxiliary subunit alpha2delta 3"/>
    <property type="match status" value="1"/>
</dbReference>
<dbReference type="Gene3D" id="3.30.450.20">
    <property type="entry name" value="PAS domain"/>
    <property type="match status" value="1"/>
</dbReference>
<dbReference type="PANTHER" id="PTHR10166">
    <property type="entry name" value="VOLTAGE-DEPENDENT CALCIUM CHANNEL SUBUNIT ALPHA-2/DELTA-RELATED"/>
    <property type="match status" value="1"/>
</dbReference>
<evidence type="ECO:0000256" key="13">
    <source>
        <dbReference type="ARBA" id="ARBA00023157"/>
    </source>
</evidence>
<dbReference type="Pfam" id="PF00092">
    <property type="entry name" value="VWA"/>
    <property type="match status" value="1"/>
</dbReference>
<keyword evidence="7" id="KW-0732">Signal</keyword>
<reference evidence="17" key="1">
    <citation type="journal article" date="2023" name="Insect Mol. Biol.">
        <title>Genome sequencing provides insights into the evolution of gene families encoding plant cell wall-degrading enzymes in longhorned beetles.</title>
        <authorList>
            <person name="Shin N.R."/>
            <person name="Okamura Y."/>
            <person name="Kirsch R."/>
            <person name="Pauchet Y."/>
        </authorList>
    </citation>
    <scope>NUCLEOTIDE SEQUENCE</scope>
    <source>
        <strain evidence="17">AMC_N1</strain>
    </source>
</reference>
<evidence type="ECO:0000256" key="1">
    <source>
        <dbReference type="ARBA" id="ARBA00004479"/>
    </source>
</evidence>
<dbReference type="GO" id="GO:0005891">
    <property type="term" value="C:voltage-gated calcium channel complex"/>
    <property type="evidence" value="ECO:0007669"/>
    <property type="project" value="TreeGrafter"/>
</dbReference>
<dbReference type="InterPro" id="IPR002035">
    <property type="entry name" value="VWF_A"/>
</dbReference>
<evidence type="ECO:0000256" key="15">
    <source>
        <dbReference type="ARBA" id="ARBA00023303"/>
    </source>
</evidence>
<evidence type="ECO:0000256" key="3">
    <source>
        <dbReference type="ARBA" id="ARBA00022568"/>
    </source>
</evidence>
<dbReference type="Pfam" id="PF08399">
    <property type="entry name" value="VWA_N"/>
    <property type="match status" value="1"/>
</dbReference>
<keyword evidence="15" id="KW-0407">Ion channel</keyword>
<keyword evidence="6" id="KW-0479">Metal-binding</keyword>
<proteinExistence type="predicted"/>
<gene>
    <name evidence="17" type="ORF">NQ318_010787</name>
</gene>
<keyword evidence="5" id="KW-0812">Transmembrane</keyword>
<evidence type="ECO:0000256" key="4">
    <source>
        <dbReference type="ARBA" id="ARBA00022673"/>
    </source>
</evidence>
<dbReference type="GO" id="GO:0046872">
    <property type="term" value="F:metal ion binding"/>
    <property type="evidence" value="ECO:0007669"/>
    <property type="project" value="UniProtKB-KW"/>
</dbReference>
<dbReference type="PANTHER" id="PTHR10166:SF63">
    <property type="entry name" value="STRAIGHTJACKET, ISOFORM C"/>
    <property type="match status" value="1"/>
</dbReference>
<dbReference type="Gene3D" id="3.40.50.410">
    <property type="entry name" value="von Willebrand factor, type A domain"/>
    <property type="match status" value="1"/>
</dbReference>
<keyword evidence="12" id="KW-0472">Membrane</keyword>
<feature type="domain" description="VWFA" evidence="16">
    <location>
        <begin position="247"/>
        <end position="431"/>
    </location>
</feature>
<keyword evidence="3" id="KW-0109">Calcium transport</keyword>
<dbReference type="InterPro" id="IPR051173">
    <property type="entry name" value="Ca_channel_alpha-2/delta"/>
</dbReference>
<dbReference type="Pfam" id="PF08473">
    <property type="entry name" value="VGCC_alpha2"/>
    <property type="match status" value="1"/>
</dbReference>
<accession>A0AAV8XDD1</accession>
<evidence type="ECO:0000256" key="7">
    <source>
        <dbReference type="ARBA" id="ARBA00022729"/>
    </source>
</evidence>
<organism evidence="17 18">
    <name type="scientific">Aromia moschata</name>
    <dbReference type="NCBI Taxonomy" id="1265417"/>
    <lineage>
        <taxon>Eukaryota</taxon>
        <taxon>Metazoa</taxon>
        <taxon>Ecdysozoa</taxon>
        <taxon>Arthropoda</taxon>
        <taxon>Hexapoda</taxon>
        <taxon>Insecta</taxon>
        <taxon>Pterygota</taxon>
        <taxon>Neoptera</taxon>
        <taxon>Endopterygota</taxon>
        <taxon>Coleoptera</taxon>
        <taxon>Polyphaga</taxon>
        <taxon>Cucujiformia</taxon>
        <taxon>Chrysomeloidea</taxon>
        <taxon>Cerambycidae</taxon>
        <taxon>Cerambycinae</taxon>
        <taxon>Callichromatini</taxon>
        <taxon>Aromia</taxon>
    </lineage>
</organism>
<keyword evidence="13" id="KW-1015">Disulfide bond</keyword>
<evidence type="ECO:0000256" key="8">
    <source>
        <dbReference type="ARBA" id="ARBA00022837"/>
    </source>
</evidence>
<keyword evidence="8" id="KW-0106">Calcium</keyword>
<evidence type="ECO:0000256" key="12">
    <source>
        <dbReference type="ARBA" id="ARBA00023136"/>
    </source>
</evidence>
<comment type="caution">
    <text evidence="17">The sequence shown here is derived from an EMBL/GenBank/DDBJ whole genome shotgun (WGS) entry which is preliminary data.</text>
</comment>
<dbReference type="SUPFAM" id="SSF53300">
    <property type="entry name" value="vWA-like"/>
    <property type="match status" value="1"/>
</dbReference>
<keyword evidence="9" id="KW-0851">Voltage-gated channel</keyword>
<evidence type="ECO:0000256" key="6">
    <source>
        <dbReference type="ARBA" id="ARBA00022723"/>
    </source>
</evidence>
<keyword evidence="10" id="KW-1133">Transmembrane helix</keyword>
<dbReference type="InterPro" id="IPR013608">
    <property type="entry name" value="VWA_N"/>
</dbReference>
<dbReference type="EMBL" id="JAPWTK010000696">
    <property type="protein sequence ID" value="KAJ8937035.1"/>
    <property type="molecule type" value="Genomic_DNA"/>
</dbReference>
<evidence type="ECO:0000313" key="18">
    <source>
        <dbReference type="Proteomes" id="UP001162162"/>
    </source>
</evidence>
<keyword evidence="14" id="KW-0325">Glycoprotein</keyword>
<keyword evidence="2" id="KW-0813">Transport</keyword>